<keyword evidence="1" id="KW-0805">Transcription regulation</keyword>
<organism evidence="4 5">
    <name type="scientific">Prauserella muralis</name>
    <dbReference type="NCBI Taxonomy" id="588067"/>
    <lineage>
        <taxon>Bacteria</taxon>
        <taxon>Bacillati</taxon>
        <taxon>Actinomycetota</taxon>
        <taxon>Actinomycetes</taxon>
        <taxon>Pseudonocardiales</taxon>
        <taxon>Pseudonocardiaceae</taxon>
        <taxon>Prauserella</taxon>
    </lineage>
</organism>
<dbReference type="Proteomes" id="UP000249915">
    <property type="component" value="Unassembled WGS sequence"/>
</dbReference>
<dbReference type="Gene3D" id="1.10.10.60">
    <property type="entry name" value="Homeodomain-like"/>
    <property type="match status" value="1"/>
</dbReference>
<protein>
    <submittedName>
        <fullName evidence="4">AraC family transcriptional regulator</fullName>
    </submittedName>
</protein>
<dbReference type="AlphaFoldDB" id="A0A2V4B0U2"/>
<dbReference type="InterPro" id="IPR050204">
    <property type="entry name" value="AraC_XylS_family_regulators"/>
</dbReference>
<dbReference type="InterPro" id="IPR018060">
    <property type="entry name" value="HTH_AraC"/>
</dbReference>
<evidence type="ECO:0000256" key="1">
    <source>
        <dbReference type="ARBA" id="ARBA00023015"/>
    </source>
</evidence>
<dbReference type="Pfam" id="PF20240">
    <property type="entry name" value="DUF6597"/>
    <property type="match status" value="1"/>
</dbReference>
<dbReference type="Pfam" id="PF12833">
    <property type="entry name" value="HTH_18"/>
    <property type="match status" value="1"/>
</dbReference>
<dbReference type="EMBL" id="MASW01000002">
    <property type="protein sequence ID" value="PXY27814.1"/>
    <property type="molecule type" value="Genomic_DNA"/>
</dbReference>
<proteinExistence type="predicted"/>
<evidence type="ECO:0000313" key="5">
    <source>
        <dbReference type="Proteomes" id="UP000249915"/>
    </source>
</evidence>
<keyword evidence="2" id="KW-0238">DNA-binding</keyword>
<dbReference type="InterPro" id="IPR046532">
    <property type="entry name" value="DUF6597"/>
</dbReference>
<keyword evidence="3" id="KW-0804">Transcription</keyword>
<gene>
    <name evidence="4" type="ORF">BAY60_15690</name>
</gene>
<reference evidence="4 5" key="1">
    <citation type="submission" date="2016-07" db="EMBL/GenBank/DDBJ databases">
        <title>Draft genome sequence of Prauserella muralis DSM 45305, isolated from a mould-covered wall in an indoor environment.</title>
        <authorList>
            <person name="Ruckert C."/>
            <person name="Albersmeier A."/>
            <person name="Jiang C.-L."/>
            <person name="Jiang Y."/>
            <person name="Kalinowski J."/>
            <person name="Schneider O."/>
            <person name="Winkler A."/>
            <person name="Zotchev S.B."/>
        </authorList>
    </citation>
    <scope>NUCLEOTIDE SEQUENCE [LARGE SCALE GENOMIC DNA]</scope>
    <source>
        <strain evidence="4 5">DSM 45305</strain>
    </source>
</reference>
<dbReference type="PANTHER" id="PTHR46796:SF15">
    <property type="entry name" value="BLL1074 PROTEIN"/>
    <property type="match status" value="1"/>
</dbReference>
<accession>A0A2V4B0U2</accession>
<dbReference type="OrthoDB" id="2559672at2"/>
<dbReference type="PANTHER" id="PTHR46796">
    <property type="entry name" value="HTH-TYPE TRANSCRIPTIONAL ACTIVATOR RHAS-RELATED"/>
    <property type="match status" value="1"/>
</dbReference>
<comment type="caution">
    <text evidence="4">The sequence shown here is derived from an EMBL/GenBank/DDBJ whole genome shotgun (WGS) entry which is preliminary data.</text>
</comment>
<evidence type="ECO:0000256" key="2">
    <source>
        <dbReference type="ARBA" id="ARBA00023125"/>
    </source>
</evidence>
<evidence type="ECO:0000256" key="3">
    <source>
        <dbReference type="ARBA" id="ARBA00023163"/>
    </source>
</evidence>
<dbReference type="SMART" id="SM00342">
    <property type="entry name" value="HTH_ARAC"/>
    <property type="match status" value="1"/>
</dbReference>
<name>A0A2V4B0U2_9PSEU</name>
<evidence type="ECO:0000313" key="4">
    <source>
        <dbReference type="EMBL" id="PXY27814.1"/>
    </source>
</evidence>
<dbReference type="GO" id="GO:0003700">
    <property type="term" value="F:DNA-binding transcription factor activity"/>
    <property type="evidence" value="ECO:0007669"/>
    <property type="project" value="InterPro"/>
</dbReference>
<dbReference type="RefSeq" id="WP_112281827.1">
    <property type="nucleotide sequence ID" value="NZ_MASW01000002.1"/>
</dbReference>
<sequence>MTGVESYVERPPLPELAGVVRTVWIQRTGEAAYVQRHLPTGGVELHCPIGGRPRLAGPLTGPRIELIPAHTTLVGVRFQPGAAPPFPAALDDLADQCVGLGQLWGSAAERLAEETALAETPEQALRVVQHHLVRELRSAPGVDPLVREAVRALMPWNPVDIDTLAAHLALSASQLRRRCLHAVGMSPKVLQRTLRFQGFLALAQAGAVASGRRGGDGMAGLAVDVGYADQAHLSRECLRLTGLSPRRLLGGDLDRCACGHEHSASYRPFLATRSRPPLARGDPARFVQEPSPRRR</sequence>
<dbReference type="GO" id="GO:0043565">
    <property type="term" value="F:sequence-specific DNA binding"/>
    <property type="evidence" value="ECO:0007669"/>
    <property type="project" value="InterPro"/>
</dbReference>
<dbReference type="PROSITE" id="PS01124">
    <property type="entry name" value="HTH_ARAC_FAMILY_2"/>
    <property type="match status" value="1"/>
</dbReference>
<keyword evidence="5" id="KW-1185">Reference proteome</keyword>